<evidence type="ECO:0000313" key="2">
    <source>
        <dbReference type="Proteomes" id="UP000177354"/>
    </source>
</evidence>
<dbReference type="PANTHER" id="PTHR15004">
    <property type="entry name" value="GLUTAMYL-TRNA(GLN) AMIDOTRANSFERASE SUBUNIT C, MITOCHONDRIAL"/>
    <property type="match status" value="1"/>
</dbReference>
<dbReference type="GO" id="GO:0070681">
    <property type="term" value="P:glutaminyl-tRNAGln biosynthesis via transamidation"/>
    <property type="evidence" value="ECO:0007669"/>
    <property type="project" value="TreeGrafter"/>
</dbReference>
<evidence type="ECO:0008006" key="3">
    <source>
        <dbReference type="Google" id="ProtNLM"/>
    </source>
</evidence>
<accession>A0A1F5Z7V0</accession>
<gene>
    <name evidence="1" type="ORF">A2777_02965</name>
</gene>
<dbReference type="Gene3D" id="1.10.20.60">
    <property type="entry name" value="Glu-tRNAGln amidotransferase C subunit, N-terminal domain"/>
    <property type="match status" value="1"/>
</dbReference>
<organism evidence="1 2">
    <name type="scientific">Candidatus Gottesmanbacteria bacterium RIFCSPHIGHO2_01_FULL_40_15</name>
    <dbReference type="NCBI Taxonomy" id="1798376"/>
    <lineage>
        <taxon>Bacteria</taxon>
        <taxon>Candidatus Gottesmaniibacteriota</taxon>
    </lineage>
</organism>
<comment type="caution">
    <text evidence="1">The sequence shown here is derived from an EMBL/GenBank/DDBJ whole genome shotgun (WGS) entry which is preliminary data.</text>
</comment>
<reference evidence="1 2" key="1">
    <citation type="journal article" date="2016" name="Nat. Commun.">
        <title>Thousands of microbial genomes shed light on interconnected biogeochemical processes in an aquifer system.</title>
        <authorList>
            <person name="Anantharaman K."/>
            <person name="Brown C.T."/>
            <person name="Hug L.A."/>
            <person name="Sharon I."/>
            <person name="Castelle C.J."/>
            <person name="Probst A.J."/>
            <person name="Thomas B.C."/>
            <person name="Singh A."/>
            <person name="Wilkins M.J."/>
            <person name="Karaoz U."/>
            <person name="Brodie E.L."/>
            <person name="Williams K.H."/>
            <person name="Hubbard S.S."/>
            <person name="Banfield J.F."/>
        </authorList>
    </citation>
    <scope>NUCLEOTIDE SEQUENCE [LARGE SCALE GENOMIC DNA]</scope>
</reference>
<dbReference type="AlphaFoldDB" id="A0A1F5Z7V0"/>
<sequence length="97" mass="11214">MKITVDQVRHLAKLANLKLNEKEIKNIIPALTSVLKFVSKIQSLSTKNIEETSQVTGQENVYREDIIDDKRMLSQEEALKNTKKKYKGYFLIDAIFD</sequence>
<dbReference type="Pfam" id="PF02686">
    <property type="entry name" value="GatC"/>
    <property type="match status" value="1"/>
</dbReference>
<dbReference type="EMBL" id="MFJF01000002">
    <property type="protein sequence ID" value="OGG08394.1"/>
    <property type="molecule type" value="Genomic_DNA"/>
</dbReference>
<proteinExistence type="predicted"/>
<protein>
    <recommendedName>
        <fullName evidence="3">Asp/Glu-ADT subunit C</fullName>
    </recommendedName>
</protein>
<dbReference type="Proteomes" id="UP000177354">
    <property type="component" value="Unassembled WGS sequence"/>
</dbReference>
<dbReference type="NCBIfam" id="TIGR00135">
    <property type="entry name" value="gatC"/>
    <property type="match status" value="1"/>
</dbReference>
<dbReference type="InterPro" id="IPR003837">
    <property type="entry name" value="GatC"/>
</dbReference>
<name>A0A1F5Z7V0_9BACT</name>
<dbReference type="SUPFAM" id="SSF141000">
    <property type="entry name" value="Glu-tRNAGln amidotransferase C subunit"/>
    <property type="match status" value="1"/>
</dbReference>
<dbReference type="InterPro" id="IPR036113">
    <property type="entry name" value="Asp/Glu-ADT_sf_sub_c"/>
</dbReference>
<dbReference type="PANTHER" id="PTHR15004:SF0">
    <property type="entry name" value="GLUTAMYL-TRNA(GLN) AMIDOTRANSFERASE SUBUNIT C, MITOCHONDRIAL"/>
    <property type="match status" value="1"/>
</dbReference>
<evidence type="ECO:0000313" key="1">
    <source>
        <dbReference type="EMBL" id="OGG08394.1"/>
    </source>
</evidence>
<dbReference type="GO" id="GO:0006450">
    <property type="term" value="P:regulation of translational fidelity"/>
    <property type="evidence" value="ECO:0007669"/>
    <property type="project" value="InterPro"/>
</dbReference>